<gene>
    <name evidence="2" type="ORF">CIK59_18590</name>
</gene>
<name>A0A2A3ZKW2_BREAU</name>
<proteinExistence type="predicted"/>
<protein>
    <submittedName>
        <fullName evidence="2">IS21 family transposase</fullName>
    </submittedName>
</protein>
<organism evidence="2 3">
    <name type="scientific">Brevibacterium aurantiacum</name>
    <dbReference type="NCBI Taxonomy" id="273384"/>
    <lineage>
        <taxon>Bacteria</taxon>
        <taxon>Bacillati</taxon>
        <taxon>Actinomycetota</taxon>
        <taxon>Actinomycetes</taxon>
        <taxon>Micrococcales</taxon>
        <taxon>Brevibacteriaceae</taxon>
        <taxon>Brevibacterium</taxon>
    </lineage>
</organism>
<dbReference type="AlphaFoldDB" id="A0A2A3ZKW2"/>
<reference evidence="2 3" key="1">
    <citation type="journal article" date="2017" name="Elife">
        <title>Extensive horizontal gene transfer in cheese-associated bacteria.</title>
        <authorList>
            <person name="Bonham K.S."/>
            <person name="Wolfe B.E."/>
            <person name="Dutton R.J."/>
        </authorList>
    </citation>
    <scope>NUCLEOTIDE SEQUENCE [LARGE SCALE GENOMIC DNA]</scope>
    <source>
        <strain evidence="2 3">738_8</strain>
    </source>
</reference>
<feature type="non-terminal residue" evidence="2">
    <location>
        <position position="58"/>
    </location>
</feature>
<dbReference type="Proteomes" id="UP000217881">
    <property type="component" value="Unassembled WGS sequence"/>
</dbReference>
<evidence type="ECO:0000313" key="3">
    <source>
        <dbReference type="Proteomes" id="UP000217881"/>
    </source>
</evidence>
<comment type="caution">
    <text evidence="2">The sequence shown here is derived from an EMBL/GenBank/DDBJ whole genome shotgun (WGS) entry which is preliminary data.</text>
</comment>
<evidence type="ECO:0000256" key="1">
    <source>
        <dbReference type="SAM" id="MobiDB-lite"/>
    </source>
</evidence>
<evidence type="ECO:0000313" key="2">
    <source>
        <dbReference type="EMBL" id="PCC52081.1"/>
    </source>
</evidence>
<accession>A0A2A3ZKW2</accession>
<sequence length="58" mass="6699">MESRVELFATIRRDARIEGLSIRALAKRHNVHRRTIRQALDSAEPPARKPPASVLRRK</sequence>
<dbReference type="EMBL" id="NRHA01000038">
    <property type="protein sequence ID" value="PCC52081.1"/>
    <property type="molecule type" value="Genomic_DNA"/>
</dbReference>
<feature type="region of interest" description="Disordered" evidence="1">
    <location>
        <begin position="37"/>
        <end position="58"/>
    </location>
</feature>